<feature type="transmembrane region" description="Helical" evidence="5">
    <location>
        <begin position="110"/>
        <end position="132"/>
    </location>
</feature>
<dbReference type="PANTHER" id="PTHR21576">
    <property type="entry name" value="UNCHARACTERIZED NODULIN-LIKE PROTEIN"/>
    <property type="match status" value="1"/>
</dbReference>
<comment type="subcellular location">
    <subcellularLocation>
        <location evidence="1">Membrane</location>
        <topology evidence="1">Multi-pass membrane protein</topology>
    </subcellularLocation>
</comment>
<dbReference type="GO" id="GO:0016020">
    <property type="term" value="C:membrane"/>
    <property type="evidence" value="ECO:0007669"/>
    <property type="project" value="UniProtKB-SubCell"/>
</dbReference>
<dbReference type="Proteomes" id="UP000007752">
    <property type="component" value="Chromosome 8"/>
</dbReference>
<evidence type="ECO:0000256" key="2">
    <source>
        <dbReference type="ARBA" id="ARBA00022692"/>
    </source>
</evidence>
<keyword evidence="2 5" id="KW-0812">Transmembrane</keyword>
<evidence type="ECO:0000256" key="1">
    <source>
        <dbReference type="ARBA" id="ARBA00004141"/>
    </source>
</evidence>
<protein>
    <submittedName>
        <fullName evidence="6">Uncharacterized protein</fullName>
    </submittedName>
</protein>
<dbReference type="AlphaFoldDB" id="B9G065"/>
<organism evidence="6">
    <name type="scientific">Oryza sativa subsp. japonica</name>
    <name type="common">Rice</name>
    <dbReference type="NCBI Taxonomy" id="39947"/>
    <lineage>
        <taxon>Eukaryota</taxon>
        <taxon>Viridiplantae</taxon>
        <taxon>Streptophyta</taxon>
        <taxon>Embryophyta</taxon>
        <taxon>Tracheophyta</taxon>
        <taxon>Spermatophyta</taxon>
        <taxon>Magnoliopsida</taxon>
        <taxon>Liliopsida</taxon>
        <taxon>Poales</taxon>
        <taxon>Poaceae</taxon>
        <taxon>BOP clade</taxon>
        <taxon>Oryzoideae</taxon>
        <taxon>Oryzeae</taxon>
        <taxon>Oryzinae</taxon>
        <taxon>Oryza</taxon>
        <taxon>Oryza sativa</taxon>
    </lineage>
</organism>
<gene>
    <name evidence="6" type="ORF">OsJ_26805</name>
</gene>
<keyword evidence="4 5" id="KW-0472">Membrane</keyword>
<name>B9G065_ORYSJ</name>
<proteinExistence type="predicted"/>
<feature type="transmembrane region" description="Helical" evidence="5">
    <location>
        <begin position="31"/>
        <end position="52"/>
    </location>
</feature>
<sequence length="166" mass="18002">MGQAFENVSIVVRGCYILLHLLLNKAWLRDCYYVVGAAALLFILFLPLAVVVKEEHKNVSHLERALQQPPSIAVEHPTKEADGGDATAAAACGGCGIGRMFRLPELGEDYSIMQALVSVEMVVLFVVSVFVIGGTLRAIDNMAQIGQLLGYPARSVNTSPKYWVTP</sequence>
<evidence type="ECO:0000256" key="5">
    <source>
        <dbReference type="SAM" id="Phobius"/>
    </source>
</evidence>
<dbReference type="PANTHER" id="PTHR21576:SF31">
    <property type="entry name" value="FAMILY PROTEIN, PUTATIVE, EXPRESSED-RELATED"/>
    <property type="match status" value="1"/>
</dbReference>
<keyword evidence="3 5" id="KW-1133">Transmembrane helix</keyword>
<evidence type="ECO:0000313" key="6">
    <source>
        <dbReference type="EMBL" id="EEE68432.1"/>
    </source>
</evidence>
<evidence type="ECO:0000256" key="3">
    <source>
        <dbReference type="ARBA" id="ARBA00022989"/>
    </source>
</evidence>
<reference evidence="6" key="1">
    <citation type="journal article" date="2005" name="PLoS Biol.">
        <title>The genomes of Oryza sativa: a history of duplications.</title>
        <authorList>
            <person name="Yu J."/>
            <person name="Wang J."/>
            <person name="Lin W."/>
            <person name="Li S."/>
            <person name="Li H."/>
            <person name="Zhou J."/>
            <person name="Ni P."/>
            <person name="Dong W."/>
            <person name="Hu S."/>
            <person name="Zeng C."/>
            <person name="Zhang J."/>
            <person name="Zhang Y."/>
            <person name="Li R."/>
            <person name="Xu Z."/>
            <person name="Li S."/>
            <person name="Li X."/>
            <person name="Zheng H."/>
            <person name="Cong L."/>
            <person name="Lin L."/>
            <person name="Yin J."/>
            <person name="Geng J."/>
            <person name="Li G."/>
            <person name="Shi J."/>
            <person name="Liu J."/>
            <person name="Lv H."/>
            <person name="Li J."/>
            <person name="Wang J."/>
            <person name="Deng Y."/>
            <person name="Ran L."/>
            <person name="Shi X."/>
            <person name="Wang X."/>
            <person name="Wu Q."/>
            <person name="Li C."/>
            <person name="Ren X."/>
            <person name="Wang J."/>
            <person name="Wang X."/>
            <person name="Li D."/>
            <person name="Liu D."/>
            <person name="Zhang X."/>
            <person name="Ji Z."/>
            <person name="Zhao W."/>
            <person name="Sun Y."/>
            <person name="Zhang Z."/>
            <person name="Bao J."/>
            <person name="Han Y."/>
            <person name="Dong L."/>
            <person name="Ji J."/>
            <person name="Chen P."/>
            <person name="Wu S."/>
            <person name="Liu J."/>
            <person name="Xiao Y."/>
            <person name="Bu D."/>
            <person name="Tan J."/>
            <person name="Yang L."/>
            <person name="Ye C."/>
            <person name="Zhang J."/>
            <person name="Xu J."/>
            <person name="Zhou Y."/>
            <person name="Yu Y."/>
            <person name="Zhang B."/>
            <person name="Zhuang S."/>
            <person name="Wei H."/>
            <person name="Liu B."/>
            <person name="Lei M."/>
            <person name="Yu H."/>
            <person name="Li Y."/>
            <person name="Xu H."/>
            <person name="Wei S."/>
            <person name="He X."/>
            <person name="Fang L."/>
            <person name="Zhang Z."/>
            <person name="Zhang Y."/>
            <person name="Huang X."/>
            <person name="Su Z."/>
            <person name="Tong W."/>
            <person name="Li J."/>
            <person name="Tong Z."/>
            <person name="Li S."/>
            <person name="Ye J."/>
            <person name="Wang L."/>
            <person name="Fang L."/>
            <person name="Lei T."/>
            <person name="Chen C."/>
            <person name="Chen H."/>
            <person name="Xu Z."/>
            <person name="Li H."/>
            <person name="Huang H."/>
            <person name="Zhang F."/>
            <person name="Xu H."/>
            <person name="Li N."/>
            <person name="Zhao C."/>
            <person name="Li S."/>
            <person name="Dong L."/>
            <person name="Huang Y."/>
            <person name="Li L."/>
            <person name="Xi Y."/>
            <person name="Qi Q."/>
            <person name="Li W."/>
            <person name="Zhang B."/>
            <person name="Hu W."/>
            <person name="Zhang Y."/>
            <person name="Tian X."/>
            <person name="Jiao Y."/>
            <person name="Liang X."/>
            <person name="Jin J."/>
            <person name="Gao L."/>
            <person name="Zheng W."/>
            <person name="Hao B."/>
            <person name="Liu S."/>
            <person name="Wang W."/>
            <person name="Yuan L."/>
            <person name="Cao M."/>
            <person name="McDermott J."/>
            <person name="Samudrala R."/>
            <person name="Wang J."/>
            <person name="Wong G.K."/>
            <person name="Yang H."/>
        </authorList>
    </citation>
    <scope>NUCLEOTIDE SEQUENCE [LARGE SCALE GENOMIC DNA]</scope>
</reference>
<dbReference type="EMBL" id="CM000145">
    <property type="protein sequence ID" value="EEE68432.1"/>
    <property type="molecule type" value="Genomic_DNA"/>
</dbReference>
<reference evidence="6" key="2">
    <citation type="submission" date="2008-12" db="EMBL/GenBank/DDBJ databases">
        <title>Improved gene annotation of the rice (Oryza sativa) genomes.</title>
        <authorList>
            <person name="Wang J."/>
            <person name="Li R."/>
            <person name="Fan W."/>
            <person name="Huang Q."/>
            <person name="Zhang J."/>
            <person name="Zhou Y."/>
            <person name="Hu Y."/>
            <person name="Zi S."/>
            <person name="Li J."/>
            <person name="Ni P."/>
            <person name="Zheng H."/>
            <person name="Zhang Y."/>
            <person name="Zhao M."/>
            <person name="Hao Q."/>
            <person name="McDermott J."/>
            <person name="Samudrala R."/>
            <person name="Kristiansen K."/>
            <person name="Wong G.K.-S."/>
        </authorList>
    </citation>
    <scope>NUCLEOTIDE SEQUENCE</scope>
</reference>
<evidence type="ECO:0000256" key="4">
    <source>
        <dbReference type="ARBA" id="ARBA00023136"/>
    </source>
</evidence>
<accession>B9G065</accession>